<keyword evidence="4" id="KW-1185">Reference proteome</keyword>
<sequence>MTDSLTSPDPSAGPSGPGAAAAGRPPHPGHPRPTRVYGPAIAGDPDRLYTALRREYGPVAPVLLDGDVPAWFVLGYREVSHVTGNPRLFARDCRRWNAWDLIPDDWPLMPYVGWTPSVMFAEGPEHRRRAGAIGDALDAVDRTELADLCAEVSDGLIDAFAGRGRADLVEEFALRVPLLVMAQLYGLPPADIPALVADIAESLDSGEKAAAAHGRIHARMQGLVADRNRRPGLDVPSRLLRHPAGLTEDEVVIDLLVVMAAAQQPTGNWIGNTLRLMLTDDRFSVTLQGGRSSIKQALGEVLWENTPTQNFIGRWAVQDCKLGEQHIRGGDLVVLGLAAANTDPDVCPRDRAPDPQPAGPDGNQAHMSFGNGEHGCPFPAPELAEVIARTAVEVLLDRLPDVELAVPVPSLRWRPSVWMRGLFELPVAYTPSGGGPAGDGGR</sequence>
<dbReference type="InterPro" id="IPR002397">
    <property type="entry name" value="Cyt_P450_B"/>
</dbReference>
<dbReference type="PANTHER" id="PTHR46696">
    <property type="entry name" value="P450, PUTATIVE (EUROFUNG)-RELATED"/>
    <property type="match status" value="1"/>
</dbReference>
<evidence type="ECO:0000256" key="2">
    <source>
        <dbReference type="SAM" id="MobiDB-lite"/>
    </source>
</evidence>
<dbReference type="InterPro" id="IPR036396">
    <property type="entry name" value="Cyt_P450_sf"/>
</dbReference>
<evidence type="ECO:0000313" key="3">
    <source>
        <dbReference type="EMBL" id="MBW8486632.1"/>
    </source>
</evidence>
<feature type="compositionally biased region" description="Low complexity" evidence="2">
    <location>
        <begin position="10"/>
        <end position="24"/>
    </location>
</feature>
<name>A0ABS7G1U0_9ACTN</name>
<dbReference type="PANTHER" id="PTHR46696:SF1">
    <property type="entry name" value="CYTOCHROME P450 YJIB-RELATED"/>
    <property type="match status" value="1"/>
</dbReference>
<evidence type="ECO:0000256" key="1">
    <source>
        <dbReference type="ARBA" id="ARBA00010617"/>
    </source>
</evidence>
<protein>
    <submittedName>
        <fullName evidence="3">Cytochrome P450</fullName>
    </submittedName>
</protein>
<evidence type="ECO:0000313" key="4">
    <source>
        <dbReference type="Proteomes" id="UP000774570"/>
    </source>
</evidence>
<comment type="similarity">
    <text evidence="1">Belongs to the cytochrome P450 family.</text>
</comment>
<reference evidence="3 4" key="1">
    <citation type="submission" date="2021-07" db="EMBL/GenBank/DDBJ databases">
        <title>Actinomadura sp. PM05-2 isolated from lichen.</title>
        <authorList>
            <person name="Somphong A."/>
            <person name="Phongsopitanun W."/>
            <person name="Tanasupawat S."/>
            <person name="Peongsungnone V."/>
        </authorList>
    </citation>
    <scope>NUCLEOTIDE SEQUENCE [LARGE SCALE GENOMIC DNA]</scope>
    <source>
        <strain evidence="3 4">PM05-2</strain>
    </source>
</reference>
<dbReference type="PRINTS" id="PR00359">
    <property type="entry name" value="BP450"/>
</dbReference>
<accession>A0ABS7G1U0</accession>
<dbReference type="Proteomes" id="UP000774570">
    <property type="component" value="Unassembled WGS sequence"/>
</dbReference>
<feature type="region of interest" description="Disordered" evidence="2">
    <location>
        <begin position="347"/>
        <end position="372"/>
    </location>
</feature>
<comment type="caution">
    <text evidence="3">The sequence shown here is derived from an EMBL/GenBank/DDBJ whole genome shotgun (WGS) entry which is preliminary data.</text>
</comment>
<organism evidence="3 4">
    <name type="scientific">Actinomadura parmotrematis</name>
    <dbReference type="NCBI Taxonomy" id="2864039"/>
    <lineage>
        <taxon>Bacteria</taxon>
        <taxon>Bacillati</taxon>
        <taxon>Actinomycetota</taxon>
        <taxon>Actinomycetes</taxon>
        <taxon>Streptosporangiales</taxon>
        <taxon>Thermomonosporaceae</taxon>
        <taxon>Actinomadura</taxon>
    </lineage>
</organism>
<feature type="region of interest" description="Disordered" evidence="2">
    <location>
        <begin position="1"/>
        <end position="40"/>
    </location>
</feature>
<dbReference type="CDD" id="cd20623">
    <property type="entry name" value="CYP_unk"/>
    <property type="match status" value="1"/>
</dbReference>
<dbReference type="RefSeq" id="WP_220169870.1">
    <property type="nucleotide sequence ID" value="NZ_JAIBOA010000025.1"/>
</dbReference>
<gene>
    <name evidence="3" type="ORF">K1Y72_29990</name>
</gene>
<dbReference type="SUPFAM" id="SSF48264">
    <property type="entry name" value="Cytochrome P450"/>
    <property type="match status" value="1"/>
</dbReference>
<dbReference type="Gene3D" id="1.10.630.10">
    <property type="entry name" value="Cytochrome P450"/>
    <property type="match status" value="1"/>
</dbReference>
<proteinExistence type="inferred from homology"/>
<dbReference type="EMBL" id="JAIBOA010000025">
    <property type="protein sequence ID" value="MBW8486632.1"/>
    <property type="molecule type" value="Genomic_DNA"/>
</dbReference>